<comment type="caution">
    <text evidence="2">The sequence shown here is derived from an EMBL/GenBank/DDBJ whole genome shotgun (WGS) entry which is preliminary data.</text>
</comment>
<dbReference type="AlphaFoldDB" id="A0A151LYS0"/>
<gene>
    <name evidence="2" type="ORF">Y1Q_0020010</name>
</gene>
<protein>
    <submittedName>
        <fullName evidence="2">Uncharacterized protein</fullName>
    </submittedName>
</protein>
<evidence type="ECO:0000313" key="2">
    <source>
        <dbReference type="EMBL" id="KYO17380.1"/>
    </source>
</evidence>
<proteinExistence type="predicted"/>
<keyword evidence="3" id="KW-1185">Reference proteome</keyword>
<dbReference type="EMBL" id="AKHW03007000">
    <property type="protein sequence ID" value="KYO17380.1"/>
    <property type="molecule type" value="Genomic_DNA"/>
</dbReference>
<reference evidence="2 3" key="1">
    <citation type="journal article" date="2012" name="Genome Biol.">
        <title>Sequencing three crocodilian genomes to illuminate the evolution of archosaurs and amniotes.</title>
        <authorList>
            <person name="St John J.A."/>
            <person name="Braun E.L."/>
            <person name="Isberg S.R."/>
            <person name="Miles L.G."/>
            <person name="Chong A.Y."/>
            <person name="Gongora J."/>
            <person name="Dalzell P."/>
            <person name="Moran C."/>
            <person name="Bed'hom B."/>
            <person name="Abzhanov A."/>
            <person name="Burgess S.C."/>
            <person name="Cooksey A.M."/>
            <person name="Castoe T.A."/>
            <person name="Crawford N.G."/>
            <person name="Densmore L.D."/>
            <person name="Drew J.C."/>
            <person name="Edwards S.V."/>
            <person name="Faircloth B.C."/>
            <person name="Fujita M.K."/>
            <person name="Greenwold M.J."/>
            <person name="Hoffmann F.G."/>
            <person name="Howard J.M."/>
            <person name="Iguchi T."/>
            <person name="Janes D.E."/>
            <person name="Khan S.Y."/>
            <person name="Kohno S."/>
            <person name="de Koning A.J."/>
            <person name="Lance S.L."/>
            <person name="McCarthy F.M."/>
            <person name="McCormack J.E."/>
            <person name="Merchant M.E."/>
            <person name="Peterson D.G."/>
            <person name="Pollock D.D."/>
            <person name="Pourmand N."/>
            <person name="Raney B.J."/>
            <person name="Roessler K.A."/>
            <person name="Sanford J.R."/>
            <person name="Sawyer R.H."/>
            <person name="Schmidt C.J."/>
            <person name="Triplett E.W."/>
            <person name="Tuberville T.D."/>
            <person name="Venegas-Anaya M."/>
            <person name="Howard J.T."/>
            <person name="Jarvis E.D."/>
            <person name="Guillette L.J.Jr."/>
            <person name="Glenn T.C."/>
            <person name="Green R.E."/>
            <person name="Ray D.A."/>
        </authorList>
    </citation>
    <scope>NUCLEOTIDE SEQUENCE [LARGE SCALE GENOMIC DNA]</scope>
    <source>
        <strain evidence="2">KSC_2009_1</strain>
    </source>
</reference>
<sequence>MYYKSSTLYFANYCLMYMPGIYTRVPWQSDQVFLLKIQKHEVKPWPVSPVINSPRSCHEEQPATSLPADISTSFSLGKASDQVPAHCTIEATDIRLSQLSMLTGRPVPSHQPRQPWTHGPTSGHRGEPTIPSGEVDSRSTLPTAEAIQMLTVPTAYHGLDLLGGSGRGVGGVEAGLVGKQHKGDVSRRDLYNEGIYFVKRVFLNYDYSAAIYWLFSSRPKFSYNRAIII</sequence>
<name>A0A151LYS0_ALLMI</name>
<evidence type="ECO:0000256" key="1">
    <source>
        <dbReference type="SAM" id="MobiDB-lite"/>
    </source>
</evidence>
<organism evidence="2 3">
    <name type="scientific">Alligator mississippiensis</name>
    <name type="common">American alligator</name>
    <dbReference type="NCBI Taxonomy" id="8496"/>
    <lineage>
        <taxon>Eukaryota</taxon>
        <taxon>Metazoa</taxon>
        <taxon>Chordata</taxon>
        <taxon>Craniata</taxon>
        <taxon>Vertebrata</taxon>
        <taxon>Euteleostomi</taxon>
        <taxon>Archelosauria</taxon>
        <taxon>Archosauria</taxon>
        <taxon>Crocodylia</taxon>
        <taxon>Alligatoridae</taxon>
        <taxon>Alligatorinae</taxon>
        <taxon>Alligator</taxon>
    </lineage>
</organism>
<dbReference type="Proteomes" id="UP000050525">
    <property type="component" value="Unassembled WGS sequence"/>
</dbReference>
<evidence type="ECO:0000313" key="3">
    <source>
        <dbReference type="Proteomes" id="UP000050525"/>
    </source>
</evidence>
<feature type="region of interest" description="Disordered" evidence="1">
    <location>
        <begin position="105"/>
        <end position="137"/>
    </location>
</feature>
<accession>A0A151LYS0</accession>